<dbReference type="EMBL" id="CAXAMM010006669">
    <property type="protein sequence ID" value="CAK9011910.1"/>
    <property type="molecule type" value="Genomic_DNA"/>
</dbReference>
<dbReference type="Proteomes" id="UP001642464">
    <property type="component" value="Unassembled WGS sequence"/>
</dbReference>
<reference evidence="1 2" key="1">
    <citation type="submission" date="2024-02" db="EMBL/GenBank/DDBJ databases">
        <authorList>
            <person name="Chen Y."/>
            <person name="Shah S."/>
            <person name="Dougan E. K."/>
            <person name="Thang M."/>
            <person name="Chan C."/>
        </authorList>
    </citation>
    <scope>NUCLEOTIDE SEQUENCE [LARGE SCALE GENOMIC DNA]</scope>
</reference>
<protein>
    <submittedName>
        <fullName evidence="1">Dynein light chain Tctex-type 1 (Activator of G-protein signaling 2) (AGS2) (T-complex testis-specific protein 1 homolog)</fullName>
    </submittedName>
</protein>
<proteinExistence type="predicted"/>
<evidence type="ECO:0000313" key="2">
    <source>
        <dbReference type="Proteomes" id="UP001642464"/>
    </source>
</evidence>
<sequence length="122" mass="14177">MVDELHSSEDSAWVQDDVERICTETLDLHLKEHQFNEDLVPHWINEICEGIMARLNEQKKPFKYVVSCIIMQRNGAGLHTSTSCYWDAGNDGVYTYVWPREKSKDVVNKSMYCIVTVFGLEF</sequence>
<dbReference type="PANTHER" id="PTHR21255">
    <property type="entry name" value="T-COMPLEX-ASSOCIATED-TESTIS-EXPRESSED 1/ DYNEIN LIGHT CHAIN"/>
    <property type="match status" value="1"/>
</dbReference>
<dbReference type="Gene3D" id="3.30.1140.40">
    <property type="entry name" value="Tctex-1"/>
    <property type="match status" value="1"/>
</dbReference>
<organism evidence="1 2">
    <name type="scientific">Durusdinium trenchii</name>
    <dbReference type="NCBI Taxonomy" id="1381693"/>
    <lineage>
        <taxon>Eukaryota</taxon>
        <taxon>Sar</taxon>
        <taxon>Alveolata</taxon>
        <taxon>Dinophyceae</taxon>
        <taxon>Suessiales</taxon>
        <taxon>Symbiodiniaceae</taxon>
        <taxon>Durusdinium</taxon>
    </lineage>
</organism>
<accession>A0ABP0JBY1</accession>
<dbReference type="CDD" id="cd21455">
    <property type="entry name" value="DLC-like_DYNLT1_DYNLT3"/>
    <property type="match status" value="1"/>
</dbReference>
<gene>
    <name evidence="1" type="ORF">SCF082_LOCUS11299</name>
</gene>
<comment type="caution">
    <text evidence="1">The sequence shown here is derived from an EMBL/GenBank/DDBJ whole genome shotgun (WGS) entry which is preliminary data.</text>
</comment>
<dbReference type="Pfam" id="PF03645">
    <property type="entry name" value="Tctex-1"/>
    <property type="match status" value="1"/>
</dbReference>
<name>A0ABP0JBY1_9DINO</name>
<dbReference type="InterPro" id="IPR038586">
    <property type="entry name" value="Tctex-1-like_sf"/>
</dbReference>
<keyword evidence="2" id="KW-1185">Reference proteome</keyword>
<dbReference type="InterPro" id="IPR005334">
    <property type="entry name" value="Tctex-1-like"/>
</dbReference>
<dbReference type="PANTHER" id="PTHR21255:SF4">
    <property type="entry name" value="DYNEIN LIGHT CHAIN TCTEX-TYPE"/>
    <property type="match status" value="1"/>
</dbReference>
<evidence type="ECO:0000313" key="1">
    <source>
        <dbReference type="EMBL" id="CAK9011910.1"/>
    </source>
</evidence>